<dbReference type="Gene3D" id="2.130.10.10">
    <property type="entry name" value="YVTN repeat-like/Quinoprotein amine dehydrogenase"/>
    <property type="match status" value="1"/>
</dbReference>
<evidence type="ECO:0000313" key="5">
    <source>
        <dbReference type="EMBL" id="CAI2373859.1"/>
    </source>
</evidence>
<keyword evidence="2" id="KW-0677">Repeat</keyword>
<gene>
    <name evidence="5" type="ORF">ECRASSUSDP1_LOCUS15208</name>
</gene>
<dbReference type="InterPro" id="IPR020472">
    <property type="entry name" value="WD40_PAC1"/>
</dbReference>
<sequence>MFGKLGSRGGLDGLGSNKTTEENDVLCEGGPEDTVSTIRFSNSSDLDVDPQFVSCSSWDETVKIWEIGASSGRFSTKLSAEISMDAPVLGHCWSPDNAHIFTACTDNQVKMWDINTNSIKQVGVHESCVKDVFFCDLNNILISTGWDGHIKFWDLRSSTPAFDISLEPLKIWSFSYCYPLLVGALSNGIIFVSNMENITKMAATKPDLGVSSPLKFQTRHVEAFPDGKGYAVSSIEGRCGIKNIDFNDLREKYQTDFNFKCHRKMNKDADVYAVHQVSFNLKHQTFATCGGDGSYFIWDKEQRKRLKSTGGCDVPITACRMNPSGSLMAYSFGYDWAKGYNARGSSPVKLFLHPTTDKEIRIS</sequence>
<evidence type="ECO:0000256" key="4">
    <source>
        <dbReference type="SAM" id="MobiDB-lite"/>
    </source>
</evidence>
<feature type="repeat" description="WD" evidence="3">
    <location>
        <begin position="122"/>
        <end position="163"/>
    </location>
</feature>
<dbReference type="Proteomes" id="UP001295684">
    <property type="component" value="Unassembled WGS sequence"/>
</dbReference>
<evidence type="ECO:0000256" key="2">
    <source>
        <dbReference type="ARBA" id="ARBA00022737"/>
    </source>
</evidence>
<dbReference type="AlphaFoldDB" id="A0AAD1XJI3"/>
<evidence type="ECO:0000256" key="3">
    <source>
        <dbReference type="PROSITE-ProRule" id="PRU00221"/>
    </source>
</evidence>
<dbReference type="PANTHER" id="PTHR10971">
    <property type="entry name" value="MRNA EXPORT FACTOR AND BUB3"/>
    <property type="match status" value="1"/>
</dbReference>
<dbReference type="InterPro" id="IPR001680">
    <property type="entry name" value="WD40_rpt"/>
</dbReference>
<feature type="repeat" description="WD" evidence="3">
    <location>
        <begin position="93"/>
        <end position="122"/>
    </location>
</feature>
<name>A0AAD1XJI3_EUPCR</name>
<evidence type="ECO:0000313" key="6">
    <source>
        <dbReference type="Proteomes" id="UP001295684"/>
    </source>
</evidence>
<keyword evidence="1 3" id="KW-0853">WD repeat</keyword>
<accession>A0AAD1XJI3</accession>
<keyword evidence="6" id="KW-1185">Reference proteome</keyword>
<feature type="region of interest" description="Disordered" evidence="4">
    <location>
        <begin position="1"/>
        <end position="31"/>
    </location>
</feature>
<organism evidence="5 6">
    <name type="scientific">Euplotes crassus</name>
    <dbReference type="NCBI Taxonomy" id="5936"/>
    <lineage>
        <taxon>Eukaryota</taxon>
        <taxon>Sar</taxon>
        <taxon>Alveolata</taxon>
        <taxon>Ciliophora</taxon>
        <taxon>Intramacronucleata</taxon>
        <taxon>Spirotrichea</taxon>
        <taxon>Hypotrichia</taxon>
        <taxon>Euplotida</taxon>
        <taxon>Euplotidae</taxon>
        <taxon>Moneuplotes</taxon>
    </lineage>
</organism>
<reference evidence="5" key="1">
    <citation type="submission" date="2023-07" db="EMBL/GenBank/DDBJ databases">
        <authorList>
            <consortium name="AG Swart"/>
            <person name="Singh M."/>
            <person name="Singh A."/>
            <person name="Seah K."/>
            <person name="Emmerich C."/>
        </authorList>
    </citation>
    <scope>NUCLEOTIDE SEQUENCE</scope>
    <source>
        <strain evidence="5">DP1</strain>
    </source>
</reference>
<dbReference type="InterPro" id="IPR036322">
    <property type="entry name" value="WD40_repeat_dom_sf"/>
</dbReference>
<evidence type="ECO:0000256" key="1">
    <source>
        <dbReference type="ARBA" id="ARBA00022574"/>
    </source>
</evidence>
<comment type="caution">
    <text evidence="5">The sequence shown here is derived from an EMBL/GenBank/DDBJ whole genome shotgun (WGS) entry which is preliminary data.</text>
</comment>
<dbReference type="PROSITE" id="PS50082">
    <property type="entry name" value="WD_REPEATS_2"/>
    <property type="match status" value="2"/>
</dbReference>
<protein>
    <submittedName>
        <fullName evidence="5">Uncharacterized protein</fullName>
    </submittedName>
</protein>
<feature type="compositionally biased region" description="Gly residues" evidence="4">
    <location>
        <begin position="1"/>
        <end position="13"/>
    </location>
</feature>
<dbReference type="PRINTS" id="PR00320">
    <property type="entry name" value="GPROTEINBRPT"/>
</dbReference>
<dbReference type="InterPro" id="IPR019775">
    <property type="entry name" value="WD40_repeat_CS"/>
</dbReference>
<dbReference type="PROSITE" id="PS00678">
    <property type="entry name" value="WD_REPEATS_1"/>
    <property type="match status" value="2"/>
</dbReference>
<dbReference type="Pfam" id="PF00400">
    <property type="entry name" value="WD40"/>
    <property type="match status" value="4"/>
</dbReference>
<dbReference type="SUPFAM" id="SSF50978">
    <property type="entry name" value="WD40 repeat-like"/>
    <property type="match status" value="1"/>
</dbReference>
<dbReference type="PROSITE" id="PS50294">
    <property type="entry name" value="WD_REPEATS_REGION"/>
    <property type="match status" value="1"/>
</dbReference>
<dbReference type="SMART" id="SM00320">
    <property type="entry name" value="WD40"/>
    <property type="match status" value="4"/>
</dbReference>
<dbReference type="EMBL" id="CAMPGE010015225">
    <property type="protein sequence ID" value="CAI2373859.1"/>
    <property type="molecule type" value="Genomic_DNA"/>
</dbReference>
<proteinExistence type="predicted"/>
<dbReference type="InterPro" id="IPR015943">
    <property type="entry name" value="WD40/YVTN_repeat-like_dom_sf"/>
</dbReference>